<name>A0A1Y2F205_PROLT</name>
<dbReference type="Proteomes" id="UP000193685">
    <property type="component" value="Unassembled WGS sequence"/>
</dbReference>
<protein>
    <recommendedName>
        <fullName evidence="4">INO80 complex subunit Ies4-domain-containing protein</fullName>
    </recommendedName>
</protein>
<feature type="compositionally biased region" description="Basic residues" evidence="1">
    <location>
        <begin position="70"/>
        <end position="83"/>
    </location>
</feature>
<organism evidence="2 3">
    <name type="scientific">Protomyces lactucae-debilis</name>
    <dbReference type="NCBI Taxonomy" id="2754530"/>
    <lineage>
        <taxon>Eukaryota</taxon>
        <taxon>Fungi</taxon>
        <taxon>Dikarya</taxon>
        <taxon>Ascomycota</taxon>
        <taxon>Taphrinomycotina</taxon>
        <taxon>Taphrinomycetes</taxon>
        <taxon>Taphrinales</taxon>
        <taxon>Protomycetaceae</taxon>
        <taxon>Protomyces</taxon>
    </lineage>
</organism>
<dbReference type="RefSeq" id="XP_040722825.1">
    <property type="nucleotide sequence ID" value="XM_040871572.1"/>
</dbReference>
<feature type="region of interest" description="Disordered" evidence="1">
    <location>
        <begin position="30"/>
        <end position="113"/>
    </location>
</feature>
<dbReference type="AlphaFoldDB" id="A0A1Y2F205"/>
<evidence type="ECO:0000313" key="2">
    <source>
        <dbReference type="EMBL" id="ORY76985.1"/>
    </source>
</evidence>
<sequence>MSAQADQQPLLLKFQVPSDRLKVIVASSAVSVPKKRARDDAASSVRSSPPPSSPMGSVAADASVSQAKRQLLRKKNGPKRKPKTVGLTEAQLAQQPLQHQQNAAGEGKSKLGPRMSDVKAMSGIGSASGSKTGTAAGHGTPIPAGGAAGHAMPEAYRLLDRSGSKCKRWRPSKLLVHSISGYRWHAKTWHIAKEKAVQPSPQKENAVVATIATTKFA</sequence>
<reference evidence="2 3" key="1">
    <citation type="submission" date="2016-07" db="EMBL/GenBank/DDBJ databases">
        <title>Pervasive Adenine N6-methylation of Active Genes in Fungi.</title>
        <authorList>
            <consortium name="DOE Joint Genome Institute"/>
            <person name="Mondo S.J."/>
            <person name="Dannebaum R.O."/>
            <person name="Kuo R.C."/>
            <person name="Labutti K."/>
            <person name="Haridas S."/>
            <person name="Kuo A."/>
            <person name="Salamov A."/>
            <person name="Ahrendt S.R."/>
            <person name="Lipzen A."/>
            <person name="Sullivan W."/>
            <person name="Andreopoulos W.B."/>
            <person name="Clum A."/>
            <person name="Lindquist E."/>
            <person name="Daum C."/>
            <person name="Ramamoorthy G.K."/>
            <person name="Gryganskyi A."/>
            <person name="Culley D."/>
            <person name="Magnuson J.K."/>
            <person name="James T.Y."/>
            <person name="O'Malley M.A."/>
            <person name="Stajich J.E."/>
            <person name="Spatafora J.W."/>
            <person name="Visel A."/>
            <person name="Grigoriev I.V."/>
        </authorList>
    </citation>
    <scope>NUCLEOTIDE SEQUENCE [LARGE SCALE GENOMIC DNA]</scope>
    <source>
        <strain evidence="2 3">12-1054</strain>
    </source>
</reference>
<dbReference type="EMBL" id="MCFI01000021">
    <property type="protein sequence ID" value="ORY76985.1"/>
    <property type="molecule type" value="Genomic_DNA"/>
</dbReference>
<keyword evidence="3" id="KW-1185">Reference proteome</keyword>
<evidence type="ECO:0008006" key="4">
    <source>
        <dbReference type="Google" id="ProtNLM"/>
    </source>
</evidence>
<proteinExistence type="predicted"/>
<feature type="compositionally biased region" description="Low complexity" evidence="1">
    <location>
        <begin position="90"/>
        <end position="104"/>
    </location>
</feature>
<evidence type="ECO:0000313" key="3">
    <source>
        <dbReference type="Proteomes" id="UP000193685"/>
    </source>
</evidence>
<evidence type="ECO:0000256" key="1">
    <source>
        <dbReference type="SAM" id="MobiDB-lite"/>
    </source>
</evidence>
<accession>A0A1Y2F205</accession>
<gene>
    <name evidence="2" type="ORF">BCR37DRAFT_395074</name>
</gene>
<dbReference type="GeneID" id="63788171"/>
<comment type="caution">
    <text evidence="2">The sequence shown here is derived from an EMBL/GenBank/DDBJ whole genome shotgun (WGS) entry which is preliminary data.</text>
</comment>